<gene>
    <name evidence="4" type="ORF">P378_11890</name>
</gene>
<dbReference type="PANTHER" id="PTHR30328">
    <property type="entry name" value="TRANSCRIPTIONAL REPRESSOR"/>
    <property type="match status" value="1"/>
</dbReference>
<evidence type="ECO:0000313" key="4">
    <source>
        <dbReference type="EMBL" id="PHJ38156.1"/>
    </source>
</evidence>
<dbReference type="Pfam" id="PF00440">
    <property type="entry name" value="TetR_N"/>
    <property type="match status" value="1"/>
</dbReference>
<dbReference type="EMBL" id="AWQQ01000055">
    <property type="protein sequence ID" value="PHJ38156.1"/>
    <property type="molecule type" value="Genomic_DNA"/>
</dbReference>
<accession>A0A2C6MFL5</accession>
<dbReference type="GO" id="GO:0006355">
    <property type="term" value="P:regulation of DNA-templated transcription"/>
    <property type="evidence" value="ECO:0007669"/>
    <property type="project" value="UniProtKB-ARBA"/>
</dbReference>
<feature type="domain" description="HTH tetR-type" evidence="3">
    <location>
        <begin position="1"/>
        <end position="61"/>
    </location>
</feature>
<dbReference type="PRINTS" id="PR00455">
    <property type="entry name" value="HTHTETR"/>
</dbReference>
<feature type="DNA-binding region" description="H-T-H motif" evidence="2">
    <location>
        <begin position="24"/>
        <end position="43"/>
    </location>
</feature>
<evidence type="ECO:0000256" key="2">
    <source>
        <dbReference type="PROSITE-ProRule" id="PRU00335"/>
    </source>
</evidence>
<dbReference type="GO" id="GO:0003677">
    <property type="term" value="F:DNA binding"/>
    <property type="evidence" value="ECO:0007669"/>
    <property type="project" value="UniProtKB-UniRule"/>
</dbReference>
<dbReference type="RefSeq" id="WP_099083228.1">
    <property type="nucleotide sequence ID" value="NZ_AWQQ01000055.1"/>
</dbReference>
<dbReference type="SUPFAM" id="SSF48498">
    <property type="entry name" value="Tetracyclin repressor-like, C-terminal domain"/>
    <property type="match status" value="1"/>
</dbReference>
<keyword evidence="5" id="KW-1185">Reference proteome</keyword>
<dbReference type="Proteomes" id="UP000222564">
    <property type="component" value="Unassembled WGS sequence"/>
</dbReference>
<name>A0A2C6MFL5_9FIRM</name>
<dbReference type="InterPro" id="IPR001647">
    <property type="entry name" value="HTH_TetR"/>
</dbReference>
<dbReference type="InterPro" id="IPR036271">
    <property type="entry name" value="Tet_transcr_reg_TetR-rel_C_sf"/>
</dbReference>
<dbReference type="InterPro" id="IPR050109">
    <property type="entry name" value="HTH-type_TetR-like_transc_reg"/>
</dbReference>
<dbReference type="PROSITE" id="PS50977">
    <property type="entry name" value="HTH_TETR_2"/>
    <property type="match status" value="1"/>
</dbReference>
<proteinExistence type="predicted"/>
<evidence type="ECO:0000313" key="5">
    <source>
        <dbReference type="Proteomes" id="UP000222564"/>
    </source>
</evidence>
<dbReference type="Gene3D" id="1.10.357.10">
    <property type="entry name" value="Tetracycline Repressor, domain 2"/>
    <property type="match status" value="1"/>
</dbReference>
<dbReference type="OrthoDB" id="9812134at2"/>
<comment type="caution">
    <text evidence="4">The sequence shown here is derived from an EMBL/GenBank/DDBJ whole genome shotgun (WGS) entry which is preliminary data.</text>
</comment>
<keyword evidence="1 2" id="KW-0238">DNA-binding</keyword>
<dbReference type="SUPFAM" id="SSF46689">
    <property type="entry name" value="Homeodomain-like"/>
    <property type="match status" value="1"/>
</dbReference>
<dbReference type="AlphaFoldDB" id="A0A2C6MFL5"/>
<evidence type="ECO:0000256" key="1">
    <source>
        <dbReference type="ARBA" id="ARBA00023125"/>
    </source>
</evidence>
<dbReference type="InterPro" id="IPR009057">
    <property type="entry name" value="Homeodomain-like_sf"/>
</dbReference>
<protein>
    <submittedName>
        <fullName evidence="4">TetR family transcriptional regulator</fullName>
    </submittedName>
</protein>
<reference evidence="4 5" key="1">
    <citation type="submission" date="2013-09" db="EMBL/GenBank/DDBJ databases">
        <title>Biodegradation of hydrocarbons in the deep terrestrial subsurface : characterization of a microbial consortium composed of two Desulfotomaculum species originating from a deep geological formation.</title>
        <authorList>
            <person name="Aullo T."/>
            <person name="Berlendis S."/>
            <person name="Lascourreges J.-F."/>
            <person name="Dessort D."/>
            <person name="Saint-Laurent S."/>
            <person name="Schraauwers B."/>
            <person name="Mas J."/>
            <person name="Magot M."/>
            <person name="Ranchou-Peyruse A."/>
        </authorList>
    </citation>
    <scope>NUCLEOTIDE SEQUENCE [LARGE SCALE GENOMIC DNA]</scope>
    <source>
        <strain evidence="4 5">Bs107</strain>
    </source>
</reference>
<sequence>MDTRERIVLYFKELADERGFYGATVDELAARNNMSKRTIYRYFKSKEEIIEAVVLAKVQEVERGILSILNSKENPVKKMTQFVKFLSEKLRSFNPRVYGDLQRHYPGIWEKVEQLRASNIKYLIQVMVEGSEQGYFKEINPTIVTASLLATIRAVVNPAFMLENNLTPEEAFQTIMHTFLYGIVAER</sequence>
<evidence type="ECO:0000259" key="3">
    <source>
        <dbReference type="PROSITE" id="PS50977"/>
    </source>
</evidence>
<dbReference type="PANTHER" id="PTHR30328:SF54">
    <property type="entry name" value="HTH-TYPE TRANSCRIPTIONAL REPRESSOR SCO4008"/>
    <property type="match status" value="1"/>
</dbReference>
<dbReference type="Gene3D" id="1.10.10.60">
    <property type="entry name" value="Homeodomain-like"/>
    <property type="match status" value="1"/>
</dbReference>
<organism evidence="4 5">
    <name type="scientific">Desulforamulus profundi</name>
    <dbReference type="NCBI Taxonomy" id="1383067"/>
    <lineage>
        <taxon>Bacteria</taxon>
        <taxon>Bacillati</taxon>
        <taxon>Bacillota</taxon>
        <taxon>Clostridia</taxon>
        <taxon>Eubacteriales</taxon>
        <taxon>Peptococcaceae</taxon>
        <taxon>Desulforamulus</taxon>
    </lineage>
</organism>